<proteinExistence type="predicted"/>
<sequence>MARSGNCKCVLDLTSHRSNRIQPVLPV</sequence>
<name>A0A0E9VKZ0_ANGAN</name>
<dbReference type="AlphaFoldDB" id="A0A0E9VKZ0"/>
<dbReference type="EMBL" id="GBXM01030487">
    <property type="protein sequence ID" value="JAH78090.1"/>
    <property type="molecule type" value="Transcribed_RNA"/>
</dbReference>
<protein>
    <submittedName>
        <fullName evidence="1">Uncharacterized protein</fullName>
    </submittedName>
</protein>
<evidence type="ECO:0000313" key="1">
    <source>
        <dbReference type="EMBL" id="JAH78090.1"/>
    </source>
</evidence>
<organism evidence="1">
    <name type="scientific">Anguilla anguilla</name>
    <name type="common">European freshwater eel</name>
    <name type="synonym">Muraena anguilla</name>
    <dbReference type="NCBI Taxonomy" id="7936"/>
    <lineage>
        <taxon>Eukaryota</taxon>
        <taxon>Metazoa</taxon>
        <taxon>Chordata</taxon>
        <taxon>Craniata</taxon>
        <taxon>Vertebrata</taxon>
        <taxon>Euteleostomi</taxon>
        <taxon>Actinopterygii</taxon>
        <taxon>Neopterygii</taxon>
        <taxon>Teleostei</taxon>
        <taxon>Anguilliformes</taxon>
        <taxon>Anguillidae</taxon>
        <taxon>Anguilla</taxon>
    </lineage>
</organism>
<reference evidence="1" key="1">
    <citation type="submission" date="2014-11" db="EMBL/GenBank/DDBJ databases">
        <authorList>
            <person name="Amaro Gonzalez C."/>
        </authorList>
    </citation>
    <scope>NUCLEOTIDE SEQUENCE</scope>
</reference>
<accession>A0A0E9VKZ0</accession>
<reference evidence="1" key="2">
    <citation type="journal article" date="2015" name="Fish Shellfish Immunol.">
        <title>Early steps in the European eel (Anguilla anguilla)-Vibrio vulnificus interaction in the gills: Role of the RtxA13 toxin.</title>
        <authorList>
            <person name="Callol A."/>
            <person name="Pajuelo D."/>
            <person name="Ebbesson L."/>
            <person name="Teles M."/>
            <person name="MacKenzie S."/>
            <person name="Amaro C."/>
        </authorList>
    </citation>
    <scope>NUCLEOTIDE SEQUENCE</scope>
</reference>